<evidence type="ECO:0000256" key="1">
    <source>
        <dbReference type="ARBA" id="ARBA00006484"/>
    </source>
</evidence>
<protein>
    <submittedName>
        <fullName evidence="4">Uncharacterized protein</fullName>
    </submittedName>
</protein>
<dbReference type="Proteomes" id="UP001326199">
    <property type="component" value="Unassembled WGS sequence"/>
</dbReference>
<dbReference type="PROSITE" id="PS00061">
    <property type="entry name" value="ADH_SHORT"/>
    <property type="match status" value="1"/>
</dbReference>
<comment type="similarity">
    <text evidence="1">Belongs to the short-chain dehydrogenases/reductases (SDR) family.</text>
</comment>
<reference evidence="4 5" key="1">
    <citation type="journal article" date="2023" name="bioRxiv">
        <title>High-quality genome assemblies of four members of thePodospora anserinaspecies complex.</title>
        <authorList>
            <person name="Ament-Velasquez S.L."/>
            <person name="Vogan A.A."/>
            <person name="Wallerman O."/>
            <person name="Hartmann F."/>
            <person name="Gautier V."/>
            <person name="Silar P."/>
            <person name="Giraud T."/>
            <person name="Johannesson H."/>
        </authorList>
    </citation>
    <scope>NUCLEOTIDE SEQUENCE [LARGE SCALE GENOMIC DNA]</scope>
    <source>
        <strain evidence="4 5">CBS 411.78</strain>
    </source>
</reference>
<dbReference type="PRINTS" id="PR00081">
    <property type="entry name" value="GDHRDH"/>
</dbReference>
<sequence>MAEAKTGGSIARVASISGTWVNFPQLQAGYNASKAAVIMMKNSLAVEWDRYGITVNTISPGYMNTILNKGEGLYEAKKIWLARNPMGGIGEREATSLGQISLWTVAQSSATWLPRGYPVA</sequence>
<keyword evidence="5" id="KW-1185">Reference proteome</keyword>
<evidence type="ECO:0000256" key="3">
    <source>
        <dbReference type="ARBA" id="ARBA00023002"/>
    </source>
</evidence>
<dbReference type="PANTHER" id="PTHR42760:SF115">
    <property type="entry name" value="3-OXOACYL-[ACYL-CARRIER-PROTEIN] REDUCTASE FABG"/>
    <property type="match status" value="1"/>
</dbReference>
<dbReference type="Pfam" id="PF13561">
    <property type="entry name" value="adh_short_C2"/>
    <property type="match status" value="1"/>
</dbReference>
<name>A0ABR0H981_9PEZI</name>
<dbReference type="RefSeq" id="XP_062764554.1">
    <property type="nucleotide sequence ID" value="XM_062913770.1"/>
</dbReference>
<evidence type="ECO:0000313" key="5">
    <source>
        <dbReference type="Proteomes" id="UP001326199"/>
    </source>
</evidence>
<dbReference type="EMBL" id="JAFFHB010000007">
    <property type="protein sequence ID" value="KAK4664588.1"/>
    <property type="molecule type" value="Genomic_DNA"/>
</dbReference>
<dbReference type="PANTHER" id="PTHR42760">
    <property type="entry name" value="SHORT-CHAIN DEHYDROGENASES/REDUCTASES FAMILY MEMBER"/>
    <property type="match status" value="1"/>
</dbReference>
<dbReference type="Gene3D" id="3.40.50.720">
    <property type="entry name" value="NAD(P)-binding Rossmann-like Domain"/>
    <property type="match status" value="1"/>
</dbReference>
<dbReference type="SUPFAM" id="SSF51735">
    <property type="entry name" value="NAD(P)-binding Rossmann-fold domains"/>
    <property type="match status" value="1"/>
</dbReference>
<evidence type="ECO:0000256" key="2">
    <source>
        <dbReference type="ARBA" id="ARBA00022857"/>
    </source>
</evidence>
<comment type="caution">
    <text evidence="4">The sequence shown here is derived from an EMBL/GenBank/DDBJ whole genome shotgun (WGS) entry which is preliminary data.</text>
</comment>
<keyword evidence="2" id="KW-0521">NADP</keyword>
<evidence type="ECO:0000313" key="4">
    <source>
        <dbReference type="EMBL" id="KAK4664588.1"/>
    </source>
</evidence>
<dbReference type="GeneID" id="87934113"/>
<dbReference type="InterPro" id="IPR020904">
    <property type="entry name" value="Sc_DH/Rdtase_CS"/>
</dbReference>
<accession>A0ABR0H981</accession>
<organism evidence="4 5">
    <name type="scientific">Podospora pseudopauciseta</name>
    <dbReference type="NCBI Taxonomy" id="2093780"/>
    <lineage>
        <taxon>Eukaryota</taxon>
        <taxon>Fungi</taxon>
        <taxon>Dikarya</taxon>
        <taxon>Ascomycota</taxon>
        <taxon>Pezizomycotina</taxon>
        <taxon>Sordariomycetes</taxon>
        <taxon>Sordariomycetidae</taxon>
        <taxon>Sordariales</taxon>
        <taxon>Podosporaceae</taxon>
        <taxon>Podospora</taxon>
    </lineage>
</organism>
<dbReference type="InterPro" id="IPR002347">
    <property type="entry name" value="SDR_fam"/>
</dbReference>
<dbReference type="InterPro" id="IPR036291">
    <property type="entry name" value="NAD(P)-bd_dom_sf"/>
</dbReference>
<gene>
    <name evidence="4" type="ORF">QC763_512110</name>
</gene>
<proteinExistence type="inferred from homology"/>
<keyword evidence="3" id="KW-0560">Oxidoreductase</keyword>